<dbReference type="InterPro" id="IPR058915">
    <property type="entry name" value="AcrVA2-like"/>
</dbReference>
<organism evidence="2 3">
    <name type="scientific">Deinococcus piscis</name>
    <dbReference type="NCBI Taxonomy" id="394230"/>
    <lineage>
        <taxon>Bacteria</taxon>
        <taxon>Thermotogati</taxon>
        <taxon>Deinococcota</taxon>
        <taxon>Deinococci</taxon>
        <taxon>Deinococcales</taxon>
        <taxon>Deinococcaceae</taxon>
        <taxon>Deinococcus</taxon>
    </lineage>
</organism>
<dbReference type="Pfam" id="PF26125">
    <property type="entry name" value="AcrVA2-like"/>
    <property type="match status" value="1"/>
</dbReference>
<evidence type="ECO:0000313" key="2">
    <source>
        <dbReference type="EMBL" id="GHG12666.1"/>
    </source>
</evidence>
<evidence type="ECO:0000256" key="1">
    <source>
        <dbReference type="SAM" id="MobiDB-lite"/>
    </source>
</evidence>
<dbReference type="CDD" id="cd22987">
    <property type="entry name" value="AcrVA2-like"/>
    <property type="match status" value="1"/>
</dbReference>
<name>A0ABQ3KBV8_9DEIO</name>
<protein>
    <submittedName>
        <fullName evidence="2">Uncharacterized protein</fullName>
    </submittedName>
</protein>
<feature type="region of interest" description="Disordered" evidence="1">
    <location>
        <begin position="269"/>
        <end position="293"/>
    </location>
</feature>
<keyword evidence="3" id="KW-1185">Reference proteome</keyword>
<gene>
    <name evidence="2" type="ORF">GCM10017783_25860</name>
</gene>
<accession>A0ABQ3KBV8</accession>
<comment type="caution">
    <text evidence="2">The sequence shown here is derived from an EMBL/GenBank/DDBJ whole genome shotgun (WGS) entry which is preliminary data.</text>
</comment>
<dbReference type="EMBL" id="BNAL01000064">
    <property type="protein sequence ID" value="GHG12666.1"/>
    <property type="molecule type" value="Genomic_DNA"/>
</dbReference>
<sequence>MPDTARRLQQLLKHYGTIYPQAWKQAETLHRTRQGEWPDYCYLPMTLTHSTVLGTYRQAVRQPSFQSGIPDHVLQLAMAQDTAVLSALTAWRLGQGIYRFDPELLRELWETPAEGSIPAELLTRLPEYCLYIEAPPEASVYGKPLIGFFAHLEYDLQHRHPELRLLLDTGETALLSYPVHLGGTLADNFVHMVSAAGMAQPPGGLANTAEQMAQLLAPMVSCLLYLCSETAEYRTQSPSRPSGKKMYRPVDGPKVWNVGERMGAALRQARADADTAPSTGTTGGAGGHASPRGHLRRAHWHTFLRGPRNGQQERVLRWLPPIPVRLDLDSEQPAVIHRVKP</sequence>
<reference evidence="3" key="1">
    <citation type="journal article" date="2019" name="Int. J. Syst. Evol. Microbiol.">
        <title>The Global Catalogue of Microorganisms (GCM) 10K type strain sequencing project: providing services to taxonomists for standard genome sequencing and annotation.</title>
        <authorList>
            <consortium name="The Broad Institute Genomics Platform"/>
            <consortium name="The Broad Institute Genome Sequencing Center for Infectious Disease"/>
            <person name="Wu L."/>
            <person name="Ma J."/>
        </authorList>
    </citation>
    <scope>NUCLEOTIDE SEQUENCE [LARGE SCALE GENOMIC DNA]</scope>
    <source>
        <strain evidence="3">CGMCC 1.18439</strain>
    </source>
</reference>
<evidence type="ECO:0000313" key="3">
    <source>
        <dbReference type="Proteomes" id="UP000632154"/>
    </source>
</evidence>
<dbReference type="Proteomes" id="UP000632154">
    <property type="component" value="Unassembled WGS sequence"/>
</dbReference>
<proteinExistence type="predicted"/>